<organism evidence="1 2">
    <name type="scientific">Candidatus Gemmiger excrementavium</name>
    <dbReference type="NCBI Taxonomy" id="2838608"/>
    <lineage>
        <taxon>Bacteria</taxon>
        <taxon>Bacillati</taxon>
        <taxon>Bacillota</taxon>
        <taxon>Clostridia</taxon>
        <taxon>Eubacteriales</taxon>
        <taxon>Gemmiger</taxon>
    </lineage>
</organism>
<dbReference type="EMBL" id="DXBO01000019">
    <property type="protein sequence ID" value="HIZ47316.1"/>
    <property type="molecule type" value="Genomic_DNA"/>
</dbReference>
<reference evidence="1" key="2">
    <citation type="submission" date="2021-04" db="EMBL/GenBank/DDBJ databases">
        <authorList>
            <person name="Gilroy R."/>
        </authorList>
    </citation>
    <scope>NUCLEOTIDE SEQUENCE</scope>
    <source>
        <strain evidence="1">3436</strain>
    </source>
</reference>
<evidence type="ECO:0000313" key="2">
    <source>
        <dbReference type="Proteomes" id="UP000824031"/>
    </source>
</evidence>
<sequence length="174" mass="19225">MLIIFALIFGGGFGWNRGQNNCATTEDLANGFNFSASANRQNEILSEIRQEGRTTDNAICRIGYQNLEQFNSIMRQIADFCCTTQRAIDSVKFDMANYSAAANAKTQEVGQKIMDKLCGMEMAQKDAVIAQQGQRIAALEADARMYGVVRYPTTATYASFFNPFFGFGNGCNNI</sequence>
<dbReference type="AlphaFoldDB" id="A0A9D2JEY0"/>
<gene>
    <name evidence="1" type="ORF">H9810_01165</name>
</gene>
<reference evidence="1" key="1">
    <citation type="journal article" date="2021" name="PeerJ">
        <title>Extensive microbial diversity within the chicken gut microbiome revealed by metagenomics and culture.</title>
        <authorList>
            <person name="Gilroy R."/>
            <person name="Ravi A."/>
            <person name="Getino M."/>
            <person name="Pursley I."/>
            <person name="Horton D.L."/>
            <person name="Alikhan N.F."/>
            <person name="Baker D."/>
            <person name="Gharbi K."/>
            <person name="Hall N."/>
            <person name="Watson M."/>
            <person name="Adriaenssens E.M."/>
            <person name="Foster-Nyarko E."/>
            <person name="Jarju S."/>
            <person name="Secka A."/>
            <person name="Antonio M."/>
            <person name="Oren A."/>
            <person name="Chaudhuri R.R."/>
            <person name="La Ragione R."/>
            <person name="Hildebrand F."/>
            <person name="Pallen M.J."/>
        </authorList>
    </citation>
    <scope>NUCLEOTIDE SEQUENCE</scope>
    <source>
        <strain evidence="1">3436</strain>
    </source>
</reference>
<protein>
    <submittedName>
        <fullName evidence="1">Uncharacterized protein</fullName>
    </submittedName>
</protein>
<comment type="caution">
    <text evidence="1">The sequence shown here is derived from an EMBL/GenBank/DDBJ whole genome shotgun (WGS) entry which is preliminary data.</text>
</comment>
<proteinExistence type="predicted"/>
<dbReference type="Proteomes" id="UP000824031">
    <property type="component" value="Unassembled WGS sequence"/>
</dbReference>
<name>A0A9D2JEY0_9FIRM</name>
<evidence type="ECO:0000313" key="1">
    <source>
        <dbReference type="EMBL" id="HIZ47316.1"/>
    </source>
</evidence>
<accession>A0A9D2JEY0</accession>